<proteinExistence type="predicted"/>
<dbReference type="PANTHER" id="PTHR37042:SF4">
    <property type="entry name" value="OUTER MEMBRANE PROTEIN RV1973"/>
    <property type="match status" value="1"/>
</dbReference>
<evidence type="ECO:0000313" key="6">
    <source>
        <dbReference type="Proteomes" id="UP000199417"/>
    </source>
</evidence>
<keyword evidence="4" id="KW-0812">Transmembrane</keyword>
<feature type="region of interest" description="Disordered" evidence="3">
    <location>
        <begin position="1"/>
        <end position="20"/>
    </location>
</feature>
<dbReference type="PANTHER" id="PTHR37042">
    <property type="entry name" value="OUTER MEMBRANE PROTEIN RV1973"/>
    <property type="match status" value="1"/>
</dbReference>
<keyword evidence="2 4" id="KW-0472">Membrane</keyword>
<evidence type="ECO:0000313" key="5">
    <source>
        <dbReference type="EMBL" id="SDE04395.1"/>
    </source>
</evidence>
<reference evidence="5 6" key="1">
    <citation type="submission" date="2016-10" db="EMBL/GenBank/DDBJ databases">
        <authorList>
            <person name="de Groot N.N."/>
        </authorList>
    </citation>
    <scope>NUCLEOTIDE SEQUENCE [LARGE SCALE GENOMIC DNA]</scope>
    <source>
        <strain evidence="5 6">JCM 11308</strain>
    </source>
</reference>
<dbReference type="Proteomes" id="UP000199417">
    <property type="component" value="Unassembled WGS sequence"/>
</dbReference>
<evidence type="ECO:0000256" key="2">
    <source>
        <dbReference type="ARBA" id="ARBA00023136"/>
    </source>
</evidence>
<dbReference type="EMBL" id="FNAB01000009">
    <property type="protein sequence ID" value="SDE04395.1"/>
    <property type="molecule type" value="Genomic_DNA"/>
</dbReference>
<name>A0A1G6ZRC2_9NOCA</name>
<dbReference type="STRING" id="168276.SAMN05444580_10981"/>
<keyword evidence="4" id="KW-1133">Transmembrane helix</keyword>
<accession>A0A1G6ZRC2</accession>
<comment type="subcellular location">
    <subcellularLocation>
        <location evidence="1">Membrane</location>
    </subcellularLocation>
</comment>
<feature type="compositionally biased region" description="Low complexity" evidence="3">
    <location>
        <begin position="1"/>
        <end position="19"/>
    </location>
</feature>
<organism evidence="5 6">
    <name type="scientific">Rhodococcus tukisamuensis</name>
    <dbReference type="NCBI Taxonomy" id="168276"/>
    <lineage>
        <taxon>Bacteria</taxon>
        <taxon>Bacillati</taxon>
        <taxon>Actinomycetota</taxon>
        <taxon>Actinomycetes</taxon>
        <taxon>Mycobacteriales</taxon>
        <taxon>Nocardiaceae</taxon>
        <taxon>Rhodococcus</taxon>
    </lineage>
</organism>
<protein>
    <submittedName>
        <fullName evidence="5">Mce-associated membrane protein</fullName>
    </submittedName>
</protein>
<evidence type="ECO:0000256" key="4">
    <source>
        <dbReference type="SAM" id="Phobius"/>
    </source>
</evidence>
<keyword evidence="6" id="KW-1185">Reference proteome</keyword>
<feature type="transmembrane region" description="Helical" evidence="4">
    <location>
        <begin position="26"/>
        <end position="47"/>
    </location>
</feature>
<evidence type="ECO:0000256" key="1">
    <source>
        <dbReference type="ARBA" id="ARBA00004370"/>
    </source>
</evidence>
<sequence>MGQTQSQAATPAAPEASASGHGRGKVVTALLALACLVLAGLSGAMLWQHRTATDREADREAFLRAARDGAIAVSTIDHDHAEADVQRVLDLSTGQFRDDFQERSEAYVSVVQRAEVSTTGAEASAGIESQDADRATVLVQLTSTVSNTAGVQDQTRPVRLRITVDKTDGRFKMSDLEFVA</sequence>
<evidence type="ECO:0000256" key="3">
    <source>
        <dbReference type="SAM" id="MobiDB-lite"/>
    </source>
</evidence>
<dbReference type="RefSeq" id="WP_072842742.1">
    <property type="nucleotide sequence ID" value="NZ_FNAB01000009.1"/>
</dbReference>
<dbReference type="GO" id="GO:0016020">
    <property type="term" value="C:membrane"/>
    <property type="evidence" value="ECO:0007669"/>
    <property type="project" value="UniProtKB-SubCell"/>
</dbReference>
<dbReference type="AlphaFoldDB" id="A0A1G6ZRC2"/>
<gene>
    <name evidence="5" type="ORF">SAMN05444580_10981</name>
</gene>